<dbReference type="Gramene" id="PRQ42970">
    <property type="protein sequence ID" value="PRQ42970"/>
    <property type="gene ID" value="RchiOBHm_Chr3g0463381"/>
</dbReference>
<organism evidence="1 2">
    <name type="scientific">Rosa chinensis</name>
    <name type="common">China rose</name>
    <dbReference type="NCBI Taxonomy" id="74649"/>
    <lineage>
        <taxon>Eukaryota</taxon>
        <taxon>Viridiplantae</taxon>
        <taxon>Streptophyta</taxon>
        <taxon>Embryophyta</taxon>
        <taxon>Tracheophyta</taxon>
        <taxon>Spermatophyta</taxon>
        <taxon>Magnoliopsida</taxon>
        <taxon>eudicotyledons</taxon>
        <taxon>Gunneridae</taxon>
        <taxon>Pentapetalae</taxon>
        <taxon>rosids</taxon>
        <taxon>fabids</taxon>
        <taxon>Rosales</taxon>
        <taxon>Rosaceae</taxon>
        <taxon>Rosoideae</taxon>
        <taxon>Rosoideae incertae sedis</taxon>
        <taxon>Rosa</taxon>
    </lineage>
</organism>
<dbReference type="Proteomes" id="UP000238479">
    <property type="component" value="Chromosome 3"/>
</dbReference>
<protein>
    <submittedName>
        <fullName evidence="1">Uncharacterized protein</fullName>
    </submittedName>
</protein>
<sequence length="85" mass="9537">MLSSVLVYLLSHPSPSLYKPCNILCFNMGMDHALCFPKCESAHNDSMNIHQNGGLYYEVSYIGAHRVWLGWSTTSIVFSGGLRLR</sequence>
<name>A0A2P6R963_ROSCH</name>
<proteinExistence type="predicted"/>
<evidence type="ECO:0000313" key="2">
    <source>
        <dbReference type="Proteomes" id="UP000238479"/>
    </source>
</evidence>
<accession>A0A2P6R963</accession>
<keyword evidence="2" id="KW-1185">Reference proteome</keyword>
<dbReference type="AlphaFoldDB" id="A0A2P6R963"/>
<comment type="caution">
    <text evidence="1">The sequence shown here is derived from an EMBL/GenBank/DDBJ whole genome shotgun (WGS) entry which is preliminary data.</text>
</comment>
<gene>
    <name evidence="1" type="ORF">RchiOBHm_Chr3g0463381</name>
</gene>
<evidence type="ECO:0000313" key="1">
    <source>
        <dbReference type="EMBL" id="PRQ42970.1"/>
    </source>
</evidence>
<dbReference type="EMBL" id="PDCK01000041">
    <property type="protein sequence ID" value="PRQ42970.1"/>
    <property type="molecule type" value="Genomic_DNA"/>
</dbReference>
<reference evidence="1 2" key="1">
    <citation type="journal article" date="2018" name="Nat. Genet.">
        <title>The Rosa genome provides new insights in the design of modern roses.</title>
        <authorList>
            <person name="Bendahmane M."/>
        </authorList>
    </citation>
    <scope>NUCLEOTIDE SEQUENCE [LARGE SCALE GENOMIC DNA]</scope>
    <source>
        <strain evidence="2">cv. Old Blush</strain>
    </source>
</reference>